<reference evidence="1 2" key="1">
    <citation type="submission" date="2019-07" db="EMBL/GenBank/DDBJ databases">
        <title>Genomic Encyclopedia of Archaeal and Bacterial Type Strains, Phase II (KMG-II): from individual species to whole genera.</title>
        <authorList>
            <person name="Goeker M."/>
        </authorList>
    </citation>
    <scope>NUCLEOTIDE SEQUENCE [LARGE SCALE GENOMIC DNA]</scope>
    <source>
        <strain evidence="1 2">ATCC BAA-1139</strain>
    </source>
</reference>
<evidence type="ECO:0008006" key="3">
    <source>
        <dbReference type="Google" id="ProtNLM"/>
    </source>
</evidence>
<dbReference type="InterPro" id="IPR029044">
    <property type="entry name" value="Nucleotide-diphossugar_trans"/>
</dbReference>
<accession>A0A562VNQ5</accession>
<protein>
    <recommendedName>
        <fullName evidence="3">Hemolytic protein HlpA-like protein</fullName>
    </recommendedName>
</protein>
<comment type="caution">
    <text evidence="1">The sequence shown here is derived from an EMBL/GenBank/DDBJ whole genome shotgun (WGS) entry which is preliminary data.</text>
</comment>
<dbReference type="RefSeq" id="WP_145021438.1">
    <property type="nucleotide sequence ID" value="NZ_VLLN01000009.1"/>
</dbReference>
<evidence type="ECO:0000313" key="2">
    <source>
        <dbReference type="Proteomes" id="UP000319449"/>
    </source>
</evidence>
<sequence length="313" mass="35942">MNRFSLTTPVVLLVFNRPAPTERVFSTIREARPARLLVVADGPRSDRSEDFARCAEVRRIVEQVDWPCAVERAYAEENMGCKRRVASGLDWVFSRVEEAIILEDDCLPDPTFFRFCQEMLDRYRDDERVMSVCGSNPLGRWKADLQRYHFSLYGGVWGWATWSRAWRFYDVDMTLWLNPESRQHICELLGGGSLYRMRALEFDRVAAGHVDTWDYQWSFAQLNQSGLTLVSATNLVSNIGFNADATHTVDPNNSFAALPTLPCQFPLEINHLVAADPDYDAKLLTKSLSERPFLLKLSDVMHHVWGSVRDLVR</sequence>
<organism evidence="1 2">
    <name type="scientific">Geobacter argillaceus</name>
    <dbReference type="NCBI Taxonomy" id="345631"/>
    <lineage>
        <taxon>Bacteria</taxon>
        <taxon>Pseudomonadati</taxon>
        <taxon>Thermodesulfobacteriota</taxon>
        <taxon>Desulfuromonadia</taxon>
        <taxon>Geobacterales</taxon>
        <taxon>Geobacteraceae</taxon>
        <taxon>Geobacter</taxon>
    </lineage>
</organism>
<evidence type="ECO:0000313" key="1">
    <source>
        <dbReference type="EMBL" id="TWJ19367.1"/>
    </source>
</evidence>
<dbReference type="OrthoDB" id="5180856at2"/>
<name>A0A562VNQ5_9BACT</name>
<dbReference type="Gene3D" id="3.90.550.10">
    <property type="entry name" value="Spore Coat Polysaccharide Biosynthesis Protein SpsA, Chain A"/>
    <property type="match status" value="1"/>
</dbReference>
<dbReference type="AlphaFoldDB" id="A0A562VNQ5"/>
<dbReference type="Proteomes" id="UP000319449">
    <property type="component" value="Unassembled WGS sequence"/>
</dbReference>
<dbReference type="EMBL" id="VLLN01000009">
    <property type="protein sequence ID" value="TWJ19367.1"/>
    <property type="molecule type" value="Genomic_DNA"/>
</dbReference>
<dbReference type="SUPFAM" id="SSF53448">
    <property type="entry name" value="Nucleotide-diphospho-sugar transferases"/>
    <property type="match status" value="1"/>
</dbReference>
<proteinExistence type="predicted"/>
<keyword evidence="2" id="KW-1185">Reference proteome</keyword>
<gene>
    <name evidence="1" type="ORF">JN12_01783</name>
</gene>